<organism evidence="2 3">
    <name type="scientific">Canariomyces notabilis</name>
    <dbReference type="NCBI Taxonomy" id="2074819"/>
    <lineage>
        <taxon>Eukaryota</taxon>
        <taxon>Fungi</taxon>
        <taxon>Dikarya</taxon>
        <taxon>Ascomycota</taxon>
        <taxon>Pezizomycotina</taxon>
        <taxon>Sordariomycetes</taxon>
        <taxon>Sordariomycetidae</taxon>
        <taxon>Sordariales</taxon>
        <taxon>Chaetomiaceae</taxon>
        <taxon>Canariomyces</taxon>
    </lineage>
</organism>
<feature type="region of interest" description="Disordered" evidence="1">
    <location>
        <begin position="289"/>
        <end position="322"/>
    </location>
</feature>
<evidence type="ECO:0000256" key="1">
    <source>
        <dbReference type="SAM" id="MobiDB-lite"/>
    </source>
</evidence>
<evidence type="ECO:0000313" key="3">
    <source>
        <dbReference type="Proteomes" id="UP001302812"/>
    </source>
</evidence>
<dbReference type="AlphaFoldDB" id="A0AAN6TE73"/>
<dbReference type="EMBL" id="MU853341">
    <property type="protein sequence ID" value="KAK4112799.1"/>
    <property type="molecule type" value="Genomic_DNA"/>
</dbReference>
<reference evidence="2" key="2">
    <citation type="submission" date="2023-05" db="EMBL/GenBank/DDBJ databases">
        <authorList>
            <consortium name="Lawrence Berkeley National Laboratory"/>
            <person name="Steindorff A."/>
            <person name="Hensen N."/>
            <person name="Bonometti L."/>
            <person name="Westerberg I."/>
            <person name="Brannstrom I.O."/>
            <person name="Guillou S."/>
            <person name="Cros-Aarteil S."/>
            <person name="Calhoun S."/>
            <person name="Haridas S."/>
            <person name="Kuo A."/>
            <person name="Mondo S."/>
            <person name="Pangilinan J."/>
            <person name="Riley R."/>
            <person name="Labutti K."/>
            <person name="Andreopoulos B."/>
            <person name="Lipzen A."/>
            <person name="Chen C."/>
            <person name="Yanf M."/>
            <person name="Daum C."/>
            <person name="Ng V."/>
            <person name="Clum A."/>
            <person name="Ohm R."/>
            <person name="Martin F."/>
            <person name="Silar P."/>
            <person name="Natvig D."/>
            <person name="Lalanne C."/>
            <person name="Gautier V."/>
            <person name="Ament-Velasquez S.L."/>
            <person name="Kruys A."/>
            <person name="Hutchinson M.I."/>
            <person name="Powell A.J."/>
            <person name="Barry K."/>
            <person name="Miller A.N."/>
            <person name="Grigoriev I.V."/>
            <person name="Debuchy R."/>
            <person name="Gladieux P."/>
            <person name="Thoren M.H."/>
            <person name="Johannesson H."/>
        </authorList>
    </citation>
    <scope>NUCLEOTIDE SEQUENCE</scope>
    <source>
        <strain evidence="2">CBS 508.74</strain>
    </source>
</reference>
<sequence length="322" mass="35830">MSLLHLPPETLRQIFDEVGSSFFHEDVRRLTVCKQWFEFALPTCLKCITLSPKTLRSLMASGVTKRPSPLQNNLETLHLELRGDRLCISTSYPSEYTQEPNALQFHRLHTLRIRAWGFPCPQPFDSAEDNLPLPTMQALLLVENLRVLVLDLSTGFLNSTGQQGNDHHICPAIGALLCTLRTLHLRMRSICPDVLIPRDPNISLQLSEVVINLSLMENLPGVTSAAHSKRCGSQSGGLLQLKADLCEQAEALATQMAFPKVMRILTHSLPQFETNSLDVLSGKTMILEDGSAWDDDGKTVEEGSEPESEIMSDDEDSTLLDE</sequence>
<comment type="caution">
    <text evidence="2">The sequence shown here is derived from an EMBL/GenBank/DDBJ whole genome shotgun (WGS) entry which is preliminary data.</text>
</comment>
<dbReference type="Proteomes" id="UP001302812">
    <property type="component" value="Unassembled WGS sequence"/>
</dbReference>
<name>A0AAN6TE73_9PEZI</name>
<feature type="compositionally biased region" description="Acidic residues" evidence="1">
    <location>
        <begin position="302"/>
        <end position="322"/>
    </location>
</feature>
<reference evidence="2" key="1">
    <citation type="journal article" date="2023" name="Mol. Phylogenet. Evol.">
        <title>Genome-scale phylogeny and comparative genomics of the fungal order Sordariales.</title>
        <authorList>
            <person name="Hensen N."/>
            <person name="Bonometti L."/>
            <person name="Westerberg I."/>
            <person name="Brannstrom I.O."/>
            <person name="Guillou S."/>
            <person name="Cros-Aarteil S."/>
            <person name="Calhoun S."/>
            <person name="Haridas S."/>
            <person name="Kuo A."/>
            <person name="Mondo S."/>
            <person name="Pangilinan J."/>
            <person name="Riley R."/>
            <person name="LaButti K."/>
            <person name="Andreopoulos B."/>
            <person name="Lipzen A."/>
            <person name="Chen C."/>
            <person name="Yan M."/>
            <person name="Daum C."/>
            <person name="Ng V."/>
            <person name="Clum A."/>
            <person name="Steindorff A."/>
            <person name="Ohm R.A."/>
            <person name="Martin F."/>
            <person name="Silar P."/>
            <person name="Natvig D.O."/>
            <person name="Lalanne C."/>
            <person name="Gautier V."/>
            <person name="Ament-Velasquez S.L."/>
            <person name="Kruys A."/>
            <person name="Hutchinson M.I."/>
            <person name="Powell A.J."/>
            <person name="Barry K."/>
            <person name="Miller A.N."/>
            <person name="Grigoriev I.V."/>
            <person name="Debuchy R."/>
            <person name="Gladieux P."/>
            <person name="Hiltunen Thoren M."/>
            <person name="Johannesson H."/>
        </authorList>
    </citation>
    <scope>NUCLEOTIDE SEQUENCE</scope>
    <source>
        <strain evidence="2">CBS 508.74</strain>
    </source>
</reference>
<dbReference type="GeneID" id="89940914"/>
<proteinExistence type="predicted"/>
<keyword evidence="3" id="KW-1185">Reference proteome</keyword>
<evidence type="ECO:0008006" key="4">
    <source>
        <dbReference type="Google" id="ProtNLM"/>
    </source>
</evidence>
<protein>
    <recommendedName>
        <fullName evidence="4">F-box domain-containing protein</fullName>
    </recommendedName>
</protein>
<accession>A0AAN6TE73</accession>
<gene>
    <name evidence="2" type="ORF">N656DRAFT_789437</name>
</gene>
<dbReference type="RefSeq" id="XP_064670369.1">
    <property type="nucleotide sequence ID" value="XM_064816789.1"/>
</dbReference>
<evidence type="ECO:0000313" key="2">
    <source>
        <dbReference type="EMBL" id="KAK4112799.1"/>
    </source>
</evidence>